<gene>
    <name evidence="1" type="ORF">SAMN05444487_10353</name>
</gene>
<dbReference type="PANTHER" id="PTHR48100:SF1">
    <property type="entry name" value="HISTIDINE PHOSPHATASE FAMILY PROTEIN-RELATED"/>
    <property type="match status" value="1"/>
</dbReference>
<dbReference type="GO" id="GO:0016791">
    <property type="term" value="F:phosphatase activity"/>
    <property type="evidence" value="ECO:0007669"/>
    <property type="project" value="TreeGrafter"/>
</dbReference>
<dbReference type="STRING" id="1048340.SAMN05444487_10353"/>
<dbReference type="SUPFAM" id="SSF53254">
    <property type="entry name" value="Phosphoglycerate mutase-like"/>
    <property type="match status" value="1"/>
</dbReference>
<evidence type="ECO:0000313" key="2">
    <source>
        <dbReference type="Proteomes" id="UP000198534"/>
    </source>
</evidence>
<dbReference type="PANTHER" id="PTHR48100">
    <property type="entry name" value="BROAD-SPECIFICITY PHOSPHATASE YOR283W-RELATED"/>
    <property type="match status" value="1"/>
</dbReference>
<protein>
    <submittedName>
        <fullName evidence="1">Broad specificity phosphatase PhoE</fullName>
    </submittedName>
</protein>
<keyword evidence="2" id="KW-1185">Reference proteome</keyword>
<dbReference type="CDD" id="cd07067">
    <property type="entry name" value="HP_PGM_like"/>
    <property type="match status" value="1"/>
</dbReference>
<dbReference type="InterPro" id="IPR013078">
    <property type="entry name" value="His_Pase_superF_clade-1"/>
</dbReference>
<accession>A0A1H2T9L2</accession>
<dbReference type="EMBL" id="FNNQ01000003">
    <property type="protein sequence ID" value="SDW39974.1"/>
    <property type="molecule type" value="Genomic_DNA"/>
</dbReference>
<dbReference type="SMART" id="SM00855">
    <property type="entry name" value="PGAM"/>
    <property type="match status" value="1"/>
</dbReference>
<sequence>MKLIFLRHGEAQHNSSEPESFQITHPKLTPKGIQQALNLQKHFRITNNDIVVVSPTYRTLETANIFAREHACSKYLCYAIGPRIYPYREGSTTLPCDKVMSRKELIDYITDDNFKVLIGDFFDNKLDSVNHVSEYLYKNISLNFMEWCRRQKVERIFIVSHDGTINHFKEIIINKKFTRDDMLNEGEYISLEI</sequence>
<proteinExistence type="predicted"/>
<dbReference type="InterPro" id="IPR029033">
    <property type="entry name" value="His_PPase_superfam"/>
</dbReference>
<dbReference type="Proteomes" id="UP000198534">
    <property type="component" value="Unassembled WGS sequence"/>
</dbReference>
<dbReference type="GO" id="GO:0005737">
    <property type="term" value="C:cytoplasm"/>
    <property type="evidence" value="ECO:0007669"/>
    <property type="project" value="TreeGrafter"/>
</dbReference>
<dbReference type="OrthoDB" id="2435937at2"/>
<dbReference type="InterPro" id="IPR050275">
    <property type="entry name" value="PGM_Phosphatase"/>
</dbReference>
<dbReference type="RefSeq" id="WP_091736444.1">
    <property type="nucleotide sequence ID" value="NZ_FNNQ01000003.1"/>
</dbReference>
<name>A0A1H2T9L2_9BACL</name>
<reference evidence="1 2" key="1">
    <citation type="submission" date="2016-10" db="EMBL/GenBank/DDBJ databases">
        <authorList>
            <person name="de Groot N.N."/>
        </authorList>
    </citation>
    <scope>NUCLEOTIDE SEQUENCE [LARGE SCALE GENOMIC DNA]</scope>
    <source>
        <strain evidence="1 2">DSM 45610</strain>
    </source>
</reference>
<dbReference type="Gene3D" id="3.40.50.1240">
    <property type="entry name" value="Phosphoglycerate mutase-like"/>
    <property type="match status" value="1"/>
</dbReference>
<dbReference type="Pfam" id="PF00300">
    <property type="entry name" value="His_Phos_1"/>
    <property type="match status" value="1"/>
</dbReference>
<dbReference type="AlphaFoldDB" id="A0A1H2T9L2"/>
<organism evidence="1 2">
    <name type="scientific">Marininema mesophilum</name>
    <dbReference type="NCBI Taxonomy" id="1048340"/>
    <lineage>
        <taxon>Bacteria</taxon>
        <taxon>Bacillati</taxon>
        <taxon>Bacillota</taxon>
        <taxon>Bacilli</taxon>
        <taxon>Bacillales</taxon>
        <taxon>Thermoactinomycetaceae</taxon>
        <taxon>Marininema</taxon>
    </lineage>
</organism>
<evidence type="ECO:0000313" key="1">
    <source>
        <dbReference type="EMBL" id="SDW39974.1"/>
    </source>
</evidence>